<dbReference type="GO" id="GO:0016757">
    <property type="term" value="F:glycosyltransferase activity"/>
    <property type="evidence" value="ECO:0007669"/>
    <property type="project" value="UniProtKB-KW"/>
</dbReference>
<keyword evidence="4" id="KW-1133">Transmembrane helix</keyword>
<evidence type="ECO:0000256" key="3">
    <source>
        <dbReference type="ARBA" id="ARBA00022679"/>
    </source>
</evidence>
<evidence type="ECO:0000259" key="5">
    <source>
        <dbReference type="Pfam" id="PF02140"/>
    </source>
</evidence>
<comment type="similarity">
    <text evidence="1">Belongs to the glycosyltransferase 34 family.</text>
</comment>
<reference evidence="6 7" key="1">
    <citation type="submission" date="2016-08" db="EMBL/GenBank/DDBJ databases">
        <title>A Parts List for Fungal Cellulosomes Revealed by Comparative Genomics.</title>
        <authorList>
            <consortium name="DOE Joint Genome Institute"/>
            <person name="Haitjema C.H."/>
            <person name="Gilmore S.P."/>
            <person name="Henske J.K."/>
            <person name="Solomon K.V."/>
            <person name="De Groot R."/>
            <person name="Kuo A."/>
            <person name="Mondo S.J."/>
            <person name="Salamov A.A."/>
            <person name="Labutti K."/>
            <person name="Zhao Z."/>
            <person name="Chiniquy J."/>
            <person name="Barry K."/>
            <person name="Brewer H.M."/>
            <person name="Purvine S.O."/>
            <person name="Wright A.T."/>
            <person name="Boxma B."/>
            <person name="Van Alen T."/>
            <person name="Hackstein J.H."/>
            <person name="Baker S.E."/>
            <person name="Grigoriev I.V."/>
            <person name="O'Malley M.A."/>
        </authorList>
    </citation>
    <scope>NUCLEOTIDE SEQUENCE [LARGE SCALE GENOMIC DNA]</scope>
    <source>
        <strain evidence="6 7">S4</strain>
    </source>
</reference>
<dbReference type="GO" id="GO:0000139">
    <property type="term" value="C:Golgi membrane"/>
    <property type="evidence" value="ECO:0007669"/>
    <property type="project" value="TreeGrafter"/>
</dbReference>
<dbReference type="GO" id="GO:0006487">
    <property type="term" value="P:protein N-linked glycosylation"/>
    <property type="evidence" value="ECO:0007669"/>
    <property type="project" value="TreeGrafter"/>
</dbReference>
<name>A0A1Y1XKJ6_9FUNG</name>
<dbReference type="AlphaFoldDB" id="A0A1Y1XKJ6"/>
<keyword evidence="3" id="KW-0808">Transferase</keyword>
<keyword evidence="4" id="KW-0812">Transmembrane</keyword>
<evidence type="ECO:0000313" key="7">
    <source>
        <dbReference type="Proteomes" id="UP000193944"/>
    </source>
</evidence>
<dbReference type="InterPro" id="IPR000922">
    <property type="entry name" value="Lectin_gal-bd_dom"/>
</dbReference>
<keyword evidence="2" id="KW-0328">Glycosyltransferase</keyword>
<comment type="caution">
    <text evidence="6">The sequence shown here is derived from an EMBL/GenBank/DDBJ whole genome shotgun (WGS) entry which is preliminary data.</text>
</comment>
<evidence type="ECO:0000313" key="6">
    <source>
        <dbReference type="EMBL" id="ORX86232.1"/>
    </source>
</evidence>
<reference evidence="6 7" key="2">
    <citation type="submission" date="2016-08" db="EMBL/GenBank/DDBJ databases">
        <title>Pervasive Adenine N6-methylation of Active Genes in Fungi.</title>
        <authorList>
            <consortium name="DOE Joint Genome Institute"/>
            <person name="Mondo S.J."/>
            <person name="Dannebaum R.O."/>
            <person name="Kuo R.C."/>
            <person name="Labutti K."/>
            <person name="Haridas S."/>
            <person name="Kuo A."/>
            <person name="Salamov A."/>
            <person name="Ahrendt S.R."/>
            <person name="Lipzen A."/>
            <person name="Sullivan W."/>
            <person name="Andreopoulos W.B."/>
            <person name="Clum A."/>
            <person name="Lindquist E."/>
            <person name="Daum C."/>
            <person name="Ramamoorthy G.K."/>
            <person name="Gryganskyi A."/>
            <person name="Culley D."/>
            <person name="Magnuson J.K."/>
            <person name="James T.Y."/>
            <person name="O'Malley M.A."/>
            <person name="Stajich J.E."/>
            <person name="Spatafora J.W."/>
            <person name="Visel A."/>
            <person name="Grigoriev I.V."/>
        </authorList>
    </citation>
    <scope>NUCLEOTIDE SEQUENCE [LARGE SCALE GENOMIC DNA]</scope>
    <source>
        <strain evidence="6 7">S4</strain>
    </source>
</reference>
<dbReference type="OrthoDB" id="407658at2759"/>
<keyword evidence="7" id="KW-1185">Reference proteome</keyword>
<dbReference type="Proteomes" id="UP000193944">
    <property type="component" value="Unassembled WGS sequence"/>
</dbReference>
<evidence type="ECO:0000256" key="1">
    <source>
        <dbReference type="ARBA" id="ARBA00005664"/>
    </source>
</evidence>
<dbReference type="Pfam" id="PF02140">
    <property type="entry name" value="SUEL_Lectin"/>
    <property type="match status" value="1"/>
</dbReference>
<dbReference type="EMBL" id="MCFG01000024">
    <property type="protein sequence ID" value="ORX86232.1"/>
    <property type="molecule type" value="Genomic_DNA"/>
</dbReference>
<feature type="domain" description="SUEL-type lectin" evidence="5">
    <location>
        <begin position="136"/>
        <end position="230"/>
    </location>
</feature>
<proteinExistence type="inferred from homology"/>
<dbReference type="STRING" id="1754192.A0A1Y1XKJ6"/>
<dbReference type="InterPro" id="IPR008630">
    <property type="entry name" value="Glyco_trans_34"/>
</dbReference>
<dbReference type="Pfam" id="PF05637">
    <property type="entry name" value="Glyco_transf_34"/>
    <property type="match status" value="2"/>
</dbReference>
<sequence length="480" mass="57007">MYRLENCNERKVGIAILVALIVFFSTRFAVENIFDNNKYVYIYETKNIYNKKIPLDNFHRVDNKDKKGPITINKYLDNGKKVNMYEKILDLVDNKIETMYNNETLLKLDQKILKNEEYLCEIQETSLDQNQGDSFNCPLFYHIKIDKAFYGRYKNDNQHCIIGKDGKKLDKDTLEKYHNLKITCGNDKTDIIKNHCEDNNSCVIQIENHAMNDTNICNDYFKYLHLNYHCEKDNTIKMPRFAIVMFVNSIKVNSLYENAISEIYQYADIHGYKFKLNTGTYDKGRDVVYMKLYTIIEALIEGFKTKEYEWIFWVDGDIILTNPNIKLETFLPTDNNINFIAFADENSLNAGLFFLRVNSWSLNFLKRAISYLYYHPKKFLKYLEQTAMNNILIEQKEESHYIIVPPWFNKYLKVKEPGDFLIHLAGEWDKDRLANNLRKELSNDMDWLSAKTNKQLREEVIKYYSLPKEKQKNIWIVKNS</sequence>
<gene>
    <name evidence="6" type="ORF">BCR32DRAFT_290208</name>
</gene>
<organism evidence="6 7">
    <name type="scientific">Anaeromyces robustus</name>
    <dbReference type="NCBI Taxonomy" id="1754192"/>
    <lineage>
        <taxon>Eukaryota</taxon>
        <taxon>Fungi</taxon>
        <taxon>Fungi incertae sedis</taxon>
        <taxon>Chytridiomycota</taxon>
        <taxon>Chytridiomycota incertae sedis</taxon>
        <taxon>Neocallimastigomycetes</taxon>
        <taxon>Neocallimastigales</taxon>
        <taxon>Neocallimastigaceae</taxon>
        <taxon>Anaeromyces</taxon>
    </lineage>
</organism>
<keyword evidence="4" id="KW-0472">Membrane</keyword>
<dbReference type="PANTHER" id="PTHR31306">
    <property type="entry name" value="ALPHA-1,6-MANNOSYLTRANSFERASE MNN11-RELATED"/>
    <property type="match status" value="1"/>
</dbReference>
<dbReference type="CDD" id="cd22823">
    <property type="entry name" value="Gal_Rha_Lectin"/>
    <property type="match status" value="1"/>
</dbReference>
<feature type="transmembrane region" description="Helical" evidence="4">
    <location>
        <begin position="12"/>
        <end position="30"/>
    </location>
</feature>
<dbReference type="Gene3D" id="3.90.550.10">
    <property type="entry name" value="Spore Coat Polysaccharide Biosynthesis Protein SpsA, Chain A"/>
    <property type="match status" value="1"/>
</dbReference>
<evidence type="ECO:0000256" key="2">
    <source>
        <dbReference type="ARBA" id="ARBA00022676"/>
    </source>
</evidence>
<protein>
    <recommendedName>
        <fullName evidence="5">SUEL-type lectin domain-containing protein</fullName>
    </recommendedName>
</protein>
<dbReference type="PANTHER" id="PTHR31306:SF4">
    <property type="entry name" value="ALPHA-1,2-GALACTOSYLTRANSFERASE"/>
    <property type="match status" value="1"/>
</dbReference>
<evidence type="ECO:0000256" key="4">
    <source>
        <dbReference type="SAM" id="Phobius"/>
    </source>
</evidence>
<dbReference type="InterPro" id="IPR043159">
    <property type="entry name" value="Lectin_gal-bd_sf"/>
</dbReference>
<dbReference type="Gene3D" id="2.60.120.740">
    <property type="match status" value="1"/>
</dbReference>
<dbReference type="InterPro" id="IPR029044">
    <property type="entry name" value="Nucleotide-diphossugar_trans"/>
</dbReference>
<accession>A0A1Y1XKJ6</accession>
<dbReference type="GO" id="GO:0030246">
    <property type="term" value="F:carbohydrate binding"/>
    <property type="evidence" value="ECO:0007669"/>
    <property type="project" value="InterPro"/>
</dbReference>